<dbReference type="InterPro" id="IPR016040">
    <property type="entry name" value="NAD(P)-bd_dom"/>
</dbReference>
<dbReference type="OrthoDB" id="751203at2"/>
<proteinExistence type="predicted"/>
<dbReference type="SUPFAM" id="SSF51735">
    <property type="entry name" value="NAD(P)-binding Rossmann-fold domains"/>
    <property type="match status" value="1"/>
</dbReference>
<evidence type="ECO:0000259" key="1">
    <source>
        <dbReference type="Pfam" id="PF13460"/>
    </source>
</evidence>
<name>A0A0P7BVR0_9BACT</name>
<dbReference type="PANTHER" id="PTHR48079:SF6">
    <property type="entry name" value="NAD(P)-BINDING DOMAIN-CONTAINING PROTEIN-RELATED"/>
    <property type="match status" value="1"/>
</dbReference>
<organism evidence="2 3">
    <name type="scientific">Jiulongibacter sediminis</name>
    <dbReference type="NCBI Taxonomy" id="1605367"/>
    <lineage>
        <taxon>Bacteria</taxon>
        <taxon>Pseudomonadati</taxon>
        <taxon>Bacteroidota</taxon>
        <taxon>Cytophagia</taxon>
        <taxon>Cytophagales</taxon>
        <taxon>Leadbetterellaceae</taxon>
        <taxon>Jiulongibacter</taxon>
    </lineage>
</organism>
<dbReference type="RefSeq" id="WP_055147020.1">
    <property type="nucleotide sequence ID" value="NZ_JXSZ01000006.1"/>
</dbReference>
<reference evidence="2 3" key="1">
    <citation type="submission" date="2015-07" db="EMBL/GenBank/DDBJ databases">
        <title>The draft genome sequence of Leadbetterella sp. JN14-9.</title>
        <authorList>
            <person name="Liu Y."/>
            <person name="Du J."/>
            <person name="Shao Z."/>
        </authorList>
    </citation>
    <scope>NUCLEOTIDE SEQUENCE [LARGE SCALE GENOMIC DNA]</scope>
    <source>
        <strain evidence="2 3">JN14-9</strain>
    </source>
</reference>
<accession>A0A0P7BVR0</accession>
<dbReference type="InterPro" id="IPR036291">
    <property type="entry name" value="NAD(P)-bd_dom_sf"/>
</dbReference>
<dbReference type="InterPro" id="IPR051783">
    <property type="entry name" value="NAD(P)-dependent_oxidoreduct"/>
</dbReference>
<gene>
    <name evidence="2" type="ORF">AFM12_09245</name>
</gene>
<dbReference type="Gene3D" id="3.40.50.720">
    <property type="entry name" value="NAD(P)-binding Rossmann-like Domain"/>
    <property type="match status" value="1"/>
</dbReference>
<evidence type="ECO:0000313" key="2">
    <source>
        <dbReference type="EMBL" id="KPM48755.1"/>
    </source>
</evidence>
<dbReference type="AlphaFoldDB" id="A0A0P7BVR0"/>
<dbReference type="PANTHER" id="PTHR48079">
    <property type="entry name" value="PROTEIN YEEZ"/>
    <property type="match status" value="1"/>
</dbReference>
<dbReference type="EMBL" id="LGTQ01000006">
    <property type="protein sequence ID" value="KPM48755.1"/>
    <property type="molecule type" value="Genomic_DNA"/>
</dbReference>
<evidence type="ECO:0000313" key="3">
    <source>
        <dbReference type="Proteomes" id="UP000050454"/>
    </source>
</evidence>
<dbReference type="Pfam" id="PF13460">
    <property type="entry name" value="NAD_binding_10"/>
    <property type="match status" value="1"/>
</dbReference>
<dbReference type="GO" id="GO:0005737">
    <property type="term" value="C:cytoplasm"/>
    <property type="evidence" value="ECO:0007669"/>
    <property type="project" value="TreeGrafter"/>
</dbReference>
<dbReference type="Proteomes" id="UP000050454">
    <property type="component" value="Unassembled WGS sequence"/>
</dbReference>
<comment type="caution">
    <text evidence="2">The sequence shown here is derived from an EMBL/GenBank/DDBJ whole genome shotgun (WGS) entry which is preliminary data.</text>
</comment>
<sequence>MQNTPVTEQSERNISILGCGWLGLPLAEYLISKKYKVKGSTRTKEKFPTLEKAGIQPFVVDLSNGSPIENEFLSSQILILNIPPGIRKRPVESHLEELQRLFDQMQENRPSKMIYVSSTSIYADHSMEVYEEDADRSSPMYQIEEKISDACDRLNIEFTIVRCGGLMGYGRIPCKYYSGKKNLELDNTPVNYIFRDDVIGILTAIIEKDRWGEVYNAVAPQKPLRYEVIENCCARTEYVIPTFKKQADQMPPFKTINSGKVKEQLNYDFKYPDPLRFPY</sequence>
<protein>
    <recommendedName>
        <fullName evidence="1">NAD(P)-binding domain-containing protein</fullName>
    </recommendedName>
</protein>
<keyword evidence="3" id="KW-1185">Reference proteome</keyword>
<feature type="domain" description="NAD(P)-binding" evidence="1">
    <location>
        <begin position="20"/>
        <end position="207"/>
    </location>
</feature>
<dbReference type="GO" id="GO:0004029">
    <property type="term" value="F:aldehyde dehydrogenase (NAD+) activity"/>
    <property type="evidence" value="ECO:0007669"/>
    <property type="project" value="TreeGrafter"/>
</dbReference>
<dbReference type="STRING" id="1605367.AFM12_09245"/>